<dbReference type="InterPro" id="IPR050224">
    <property type="entry name" value="TALE_homeobox"/>
</dbReference>
<evidence type="ECO:0000256" key="6">
    <source>
        <dbReference type="ARBA" id="ARBA00023163"/>
    </source>
</evidence>
<dbReference type="SUPFAM" id="SSF46689">
    <property type="entry name" value="Homeodomain-like"/>
    <property type="match status" value="1"/>
</dbReference>
<organism evidence="12 13">
    <name type="scientific">Iris pallida</name>
    <name type="common">Sweet iris</name>
    <dbReference type="NCBI Taxonomy" id="29817"/>
    <lineage>
        <taxon>Eukaryota</taxon>
        <taxon>Viridiplantae</taxon>
        <taxon>Streptophyta</taxon>
        <taxon>Embryophyta</taxon>
        <taxon>Tracheophyta</taxon>
        <taxon>Spermatophyta</taxon>
        <taxon>Magnoliopsida</taxon>
        <taxon>Liliopsida</taxon>
        <taxon>Asparagales</taxon>
        <taxon>Iridaceae</taxon>
        <taxon>Iridoideae</taxon>
        <taxon>Irideae</taxon>
        <taxon>Iris</taxon>
    </lineage>
</organism>
<dbReference type="FunFam" id="1.10.10.60:FF:000083">
    <property type="entry name" value="BEL1-like homeodomain protein 4"/>
    <property type="match status" value="1"/>
</dbReference>
<dbReference type="GO" id="GO:0006355">
    <property type="term" value="P:regulation of DNA-templated transcription"/>
    <property type="evidence" value="ECO:0007669"/>
    <property type="project" value="InterPro"/>
</dbReference>
<evidence type="ECO:0000256" key="2">
    <source>
        <dbReference type="ARBA" id="ARBA00006454"/>
    </source>
</evidence>
<evidence type="ECO:0000256" key="3">
    <source>
        <dbReference type="ARBA" id="ARBA00023015"/>
    </source>
</evidence>
<evidence type="ECO:0000313" key="12">
    <source>
        <dbReference type="EMBL" id="KAJ6800604.1"/>
    </source>
</evidence>
<dbReference type="InterPro" id="IPR006563">
    <property type="entry name" value="POX_dom"/>
</dbReference>
<keyword evidence="4 8" id="KW-0238">DNA-binding</keyword>
<reference evidence="12" key="2">
    <citation type="submission" date="2023-04" db="EMBL/GenBank/DDBJ databases">
        <authorList>
            <person name="Bruccoleri R.E."/>
            <person name="Oakeley E.J."/>
            <person name="Faust A.-M."/>
            <person name="Dessus-Babus S."/>
            <person name="Altorfer M."/>
            <person name="Burckhardt D."/>
            <person name="Oertli M."/>
            <person name="Naumann U."/>
            <person name="Petersen F."/>
            <person name="Wong J."/>
        </authorList>
    </citation>
    <scope>NUCLEOTIDE SEQUENCE</scope>
    <source>
        <strain evidence="12">GSM-AAB239-AS_SAM_17_03QT</strain>
        <tissue evidence="12">Leaf</tissue>
    </source>
</reference>
<comment type="caution">
    <text evidence="12">The sequence shown here is derived from an EMBL/GenBank/DDBJ whole genome shotgun (WGS) entry which is preliminary data.</text>
</comment>
<accession>A0AAX6E997</accession>
<sequence length="584" mass="65011">MSVAEMADEPQHDFAYADFSSNDDNPPMQSFVPSSELFGLQAGMEMLGLPNSHNHDSANPTNPPEPWISFLPRADSHSSVGGGEEGLMFGSTNSWQQQQQQANRMMLVNDDSPLRCLFPMQGSQEHHQQPPSRGLSLSLHNPQEPYQNFPPDPRDGLFFPAMYWLKGSMYLAPAQDLLNEFCSLGGETGSKPKPRKANQLFQEGGSSSSSLSTMDFPQLQKRKAKLLSMVEELDRKYKKYREQMRAVVSSFEAVAGEGAAVAYSTLSSRAMSRHFRSLRDGIVGQIRETKTAMGEKDPAIPGITKGETPRLKMLDQRIRQQKVFQQGGAMESSPWRPQRGLPERSVTVLRAWLFEHFLHPYPSDVDKHILSRQTGLSRSQVSNWFINARVRLWKPMVEEMYLEETKEQDNQSSEGTAEHEDDNNSGRPSQLLQSVQNPNPSVSGDDDQKPPQGRHLHILSDSLSSVVDSGTPRPGGRGHRGWQQPRAPEDFGAVNLDFSSYNRNVGGNGGGVSLTLGLQHHAGVARSLSFSQASSSSQQQSIFFSRDQMEDCQPVQFSIIDGEDAQNLPYRNLMGAQLLHDLAR</sequence>
<dbReference type="InterPro" id="IPR009057">
    <property type="entry name" value="Homeodomain-like_sf"/>
</dbReference>
<keyword evidence="13" id="KW-1185">Reference proteome</keyword>
<gene>
    <name evidence="12" type="ORF">M6B38_200090</name>
</gene>
<feature type="DNA-binding region" description="Homeobox" evidence="8">
    <location>
        <begin position="334"/>
        <end position="396"/>
    </location>
</feature>
<evidence type="ECO:0000256" key="8">
    <source>
        <dbReference type="PROSITE-ProRule" id="PRU00108"/>
    </source>
</evidence>
<comment type="similarity">
    <text evidence="2">Belongs to the TALE/BELL homeobox family.</text>
</comment>
<proteinExistence type="inferred from homology"/>
<dbReference type="SMART" id="SM00389">
    <property type="entry name" value="HOX"/>
    <property type="match status" value="1"/>
</dbReference>
<dbReference type="PROSITE" id="PS50071">
    <property type="entry name" value="HOMEOBOX_2"/>
    <property type="match status" value="1"/>
</dbReference>
<dbReference type="Pfam" id="PF07526">
    <property type="entry name" value="POX"/>
    <property type="match status" value="1"/>
</dbReference>
<keyword evidence="5 8" id="KW-0371">Homeobox</keyword>
<dbReference type="CDD" id="cd00086">
    <property type="entry name" value="homeodomain"/>
    <property type="match status" value="1"/>
</dbReference>
<dbReference type="AlphaFoldDB" id="A0AAX6E997"/>
<evidence type="ECO:0000259" key="11">
    <source>
        <dbReference type="PROSITE" id="PS50071"/>
    </source>
</evidence>
<evidence type="ECO:0000256" key="1">
    <source>
        <dbReference type="ARBA" id="ARBA00004123"/>
    </source>
</evidence>
<evidence type="ECO:0000313" key="13">
    <source>
        <dbReference type="Proteomes" id="UP001140949"/>
    </source>
</evidence>
<protein>
    <submittedName>
        <fullName evidence="12">Homeobox protein BEL1-like protein</fullName>
    </submittedName>
</protein>
<evidence type="ECO:0000256" key="5">
    <source>
        <dbReference type="ARBA" id="ARBA00023155"/>
    </source>
</evidence>
<dbReference type="InterPro" id="IPR008422">
    <property type="entry name" value="KN_HD"/>
</dbReference>
<dbReference type="Proteomes" id="UP001140949">
    <property type="component" value="Unassembled WGS sequence"/>
</dbReference>
<dbReference type="GO" id="GO:0003677">
    <property type="term" value="F:DNA binding"/>
    <property type="evidence" value="ECO:0007669"/>
    <property type="project" value="UniProtKB-UniRule"/>
</dbReference>
<reference evidence="12" key="1">
    <citation type="journal article" date="2023" name="GigaByte">
        <title>Genome assembly of the bearded iris, Iris pallida Lam.</title>
        <authorList>
            <person name="Bruccoleri R.E."/>
            <person name="Oakeley E.J."/>
            <person name="Faust A.M.E."/>
            <person name="Altorfer M."/>
            <person name="Dessus-Babus S."/>
            <person name="Burckhardt D."/>
            <person name="Oertli M."/>
            <person name="Naumann U."/>
            <person name="Petersen F."/>
            <person name="Wong J."/>
        </authorList>
    </citation>
    <scope>NUCLEOTIDE SEQUENCE</scope>
    <source>
        <strain evidence="12">GSM-AAB239-AS_SAM_17_03QT</strain>
    </source>
</reference>
<evidence type="ECO:0000256" key="10">
    <source>
        <dbReference type="SAM" id="MobiDB-lite"/>
    </source>
</evidence>
<dbReference type="GO" id="GO:0005634">
    <property type="term" value="C:nucleus"/>
    <property type="evidence" value="ECO:0007669"/>
    <property type="project" value="UniProtKB-SubCell"/>
</dbReference>
<keyword evidence="6" id="KW-0804">Transcription</keyword>
<feature type="coiled-coil region" evidence="9">
    <location>
        <begin position="223"/>
        <end position="250"/>
    </location>
</feature>
<name>A0AAX6E997_IRIPA</name>
<dbReference type="Gene3D" id="1.10.10.60">
    <property type="entry name" value="Homeodomain-like"/>
    <property type="match status" value="1"/>
</dbReference>
<keyword evidence="7 8" id="KW-0539">Nucleus</keyword>
<dbReference type="Pfam" id="PF05920">
    <property type="entry name" value="Homeobox_KN"/>
    <property type="match status" value="1"/>
</dbReference>
<feature type="region of interest" description="Disordered" evidence="10">
    <location>
        <begin position="404"/>
        <end position="490"/>
    </location>
</feature>
<feature type="region of interest" description="Disordered" evidence="10">
    <location>
        <begin position="188"/>
        <end position="215"/>
    </location>
</feature>
<feature type="domain" description="Homeobox" evidence="11">
    <location>
        <begin position="332"/>
        <end position="395"/>
    </location>
</feature>
<feature type="compositionally biased region" description="Polar residues" evidence="10">
    <location>
        <begin position="425"/>
        <end position="442"/>
    </location>
</feature>
<keyword evidence="3" id="KW-0805">Transcription regulation</keyword>
<dbReference type="EMBL" id="JANAVB010038617">
    <property type="protein sequence ID" value="KAJ6800604.1"/>
    <property type="molecule type" value="Genomic_DNA"/>
</dbReference>
<feature type="compositionally biased region" description="Low complexity" evidence="10">
    <location>
        <begin position="459"/>
        <end position="474"/>
    </location>
</feature>
<keyword evidence="9" id="KW-0175">Coiled coil</keyword>
<dbReference type="InterPro" id="IPR001356">
    <property type="entry name" value="HD"/>
</dbReference>
<comment type="subcellular location">
    <subcellularLocation>
        <location evidence="1 8">Nucleus</location>
    </subcellularLocation>
</comment>
<evidence type="ECO:0000256" key="4">
    <source>
        <dbReference type="ARBA" id="ARBA00023125"/>
    </source>
</evidence>
<evidence type="ECO:0000256" key="9">
    <source>
        <dbReference type="SAM" id="Coils"/>
    </source>
</evidence>
<evidence type="ECO:0000256" key="7">
    <source>
        <dbReference type="ARBA" id="ARBA00023242"/>
    </source>
</evidence>
<dbReference type="PANTHER" id="PTHR11850">
    <property type="entry name" value="HOMEOBOX PROTEIN TRANSCRIPTION FACTORS"/>
    <property type="match status" value="1"/>
</dbReference>
<dbReference type="SMART" id="SM00574">
    <property type="entry name" value="POX"/>
    <property type="match status" value="1"/>
</dbReference>